<dbReference type="Pfam" id="PF00067">
    <property type="entry name" value="p450"/>
    <property type="match status" value="1"/>
</dbReference>
<gene>
    <name evidence="2" type="primary">LOC120268677</name>
</gene>
<dbReference type="GO" id="GO:0020037">
    <property type="term" value="F:heme binding"/>
    <property type="evidence" value="ECO:0007669"/>
    <property type="project" value="InterPro"/>
</dbReference>
<evidence type="ECO:0000313" key="1">
    <source>
        <dbReference type="Proteomes" id="UP001515500"/>
    </source>
</evidence>
<organism evidence="1 2">
    <name type="scientific">Dioscorea cayennensis subsp. rotundata</name>
    <name type="common">White Guinea yam</name>
    <name type="synonym">Dioscorea rotundata</name>
    <dbReference type="NCBI Taxonomy" id="55577"/>
    <lineage>
        <taxon>Eukaryota</taxon>
        <taxon>Viridiplantae</taxon>
        <taxon>Streptophyta</taxon>
        <taxon>Embryophyta</taxon>
        <taxon>Tracheophyta</taxon>
        <taxon>Spermatophyta</taxon>
        <taxon>Magnoliopsida</taxon>
        <taxon>Liliopsida</taxon>
        <taxon>Dioscoreales</taxon>
        <taxon>Dioscoreaceae</taxon>
        <taxon>Dioscorea</taxon>
    </lineage>
</organism>
<dbReference type="SUPFAM" id="SSF48264">
    <property type="entry name" value="Cytochrome P450"/>
    <property type="match status" value="1"/>
</dbReference>
<accession>A0AB40BWS4</accession>
<dbReference type="GO" id="GO:0004497">
    <property type="term" value="F:monooxygenase activity"/>
    <property type="evidence" value="ECO:0007669"/>
    <property type="project" value="InterPro"/>
</dbReference>
<dbReference type="RefSeq" id="XP_039131905.1">
    <property type="nucleotide sequence ID" value="XM_039275971.1"/>
</dbReference>
<protein>
    <submittedName>
        <fullName evidence="2">Valine N-monooxygenase 1-like</fullName>
    </submittedName>
</protein>
<sequence>MRGKEVDNLVWYIQYQSKVGEEINLRKTLRYYTGTIIRRMMFGCRHFGKGAKDGVPGPGEEELEHVEAAFTLLSLIYSFCASDFIPSLRIFDIDGHEKIMKKAINVINKYHDPIIEKRVQQWRSNGGVNGEPEDILDVFISLKDDEGNPLLRIEKN</sequence>
<dbReference type="PANTHER" id="PTHR24281">
    <property type="entry name" value="STEROID 21-HYDROXYLASE-RELATED"/>
    <property type="match status" value="1"/>
</dbReference>
<dbReference type="Proteomes" id="UP001515500">
    <property type="component" value="Chromosome 9"/>
</dbReference>
<name>A0AB40BWS4_DIOCR</name>
<dbReference type="Gene3D" id="1.10.630.10">
    <property type="entry name" value="Cytochrome P450"/>
    <property type="match status" value="1"/>
</dbReference>
<dbReference type="InterPro" id="IPR001128">
    <property type="entry name" value="Cyt_P450"/>
</dbReference>
<evidence type="ECO:0000313" key="2">
    <source>
        <dbReference type="RefSeq" id="XP_039131905.1"/>
    </source>
</evidence>
<dbReference type="GO" id="GO:0016705">
    <property type="term" value="F:oxidoreductase activity, acting on paired donors, with incorporation or reduction of molecular oxygen"/>
    <property type="evidence" value="ECO:0007669"/>
    <property type="project" value="InterPro"/>
</dbReference>
<dbReference type="GeneID" id="120268677"/>
<proteinExistence type="predicted"/>
<dbReference type="InterPro" id="IPR036396">
    <property type="entry name" value="Cyt_P450_sf"/>
</dbReference>
<dbReference type="GO" id="GO:0005506">
    <property type="term" value="F:iron ion binding"/>
    <property type="evidence" value="ECO:0007669"/>
    <property type="project" value="InterPro"/>
</dbReference>
<dbReference type="AlphaFoldDB" id="A0AB40BWS4"/>
<keyword evidence="1" id="KW-1185">Reference proteome</keyword>
<reference evidence="2" key="1">
    <citation type="submission" date="2025-08" db="UniProtKB">
        <authorList>
            <consortium name="RefSeq"/>
        </authorList>
    </citation>
    <scope>IDENTIFICATION</scope>
</reference>